<feature type="transmembrane region" description="Helical" evidence="1">
    <location>
        <begin position="16"/>
        <end position="36"/>
    </location>
</feature>
<keyword evidence="3" id="KW-1185">Reference proteome</keyword>
<dbReference type="EMBL" id="JACBAZ010000019">
    <property type="protein sequence ID" value="NWK57640.1"/>
    <property type="molecule type" value="Genomic_DNA"/>
</dbReference>
<feature type="transmembrane region" description="Helical" evidence="1">
    <location>
        <begin position="43"/>
        <end position="66"/>
    </location>
</feature>
<keyword evidence="1" id="KW-0472">Membrane</keyword>
<proteinExistence type="predicted"/>
<evidence type="ECO:0000256" key="1">
    <source>
        <dbReference type="SAM" id="Phobius"/>
    </source>
</evidence>
<keyword evidence="1" id="KW-1133">Transmembrane helix</keyword>
<feature type="transmembrane region" description="Helical" evidence="1">
    <location>
        <begin position="86"/>
        <end position="105"/>
    </location>
</feature>
<name>A0A851GS84_9BACT</name>
<dbReference type="RefSeq" id="WP_178934956.1">
    <property type="nucleotide sequence ID" value="NZ_JACBAZ010000019.1"/>
</dbReference>
<protein>
    <submittedName>
        <fullName evidence="2">Uncharacterized protein</fullName>
    </submittedName>
</protein>
<reference evidence="2 3" key="1">
    <citation type="submission" date="2020-07" db="EMBL/GenBank/DDBJ databases">
        <title>Roseicoccus Jingziensis gen. nov., sp. nov., isolated from coastal seawater.</title>
        <authorList>
            <person name="Feng X."/>
        </authorList>
    </citation>
    <scope>NUCLEOTIDE SEQUENCE [LARGE SCALE GENOMIC DNA]</scope>
    <source>
        <strain evidence="2 3">N1E253</strain>
    </source>
</reference>
<sequence>MIITILFAVGNLVSGFNIYACLVLLVLGVPPFLPLSVRSGDRLAFITSLVFAGLSIIILVSCMNMFAAAESLSDFEGPNGEGAPIAPIIAVFMFGLFFAIPWIIASLRGYKHIKQQAQQVVAPDR</sequence>
<evidence type="ECO:0000313" key="2">
    <source>
        <dbReference type="EMBL" id="NWK57640.1"/>
    </source>
</evidence>
<dbReference type="Proteomes" id="UP000557872">
    <property type="component" value="Unassembled WGS sequence"/>
</dbReference>
<organism evidence="2 3">
    <name type="scientific">Oceaniferula marina</name>
    <dbReference type="NCBI Taxonomy" id="2748318"/>
    <lineage>
        <taxon>Bacteria</taxon>
        <taxon>Pseudomonadati</taxon>
        <taxon>Verrucomicrobiota</taxon>
        <taxon>Verrucomicrobiia</taxon>
        <taxon>Verrucomicrobiales</taxon>
        <taxon>Verrucomicrobiaceae</taxon>
        <taxon>Oceaniferula</taxon>
    </lineage>
</organism>
<dbReference type="AlphaFoldDB" id="A0A851GS84"/>
<accession>A0A851GS84</accession>
<keyword evidence="1" id="KW-0812">Transmembrane</keyword>
<comment type="caution">
    <text evidence="2">The sequence shown here is derived from an EMBL/GenBank/DDBJ whole genome shotgun (WGS) entry which is preliminary data.</text>
</comment>
<gene>
    <name evidence="2" type="ORF">HW115_18630</name>
</gene>
<evidence type="ECO:0000313" key="3">
    <source>
        <dbReference type="Proteomes" id="UP000557872"/>
    </source>
</evidence>